<dbReference type="RefSeq" id="WP_121220707.1">
    <property type="nucleotide sequence ID" value="NZ_JBIUBA010000002.1"/>
</dbReference>
<reference evidence="2 3" key="1">
    <citation type="submission" date="2018-10" db="EMBL/GenBank/DDBJ databases">
        <title>Sequencing the genomes of 1000 actinobacteria strains.</title>
        <authorList>
            <person name="Klenk H.-P."/>
        </authorList>
    </citation>
    <scope>NUCLEOTIDE SEQUENCE [LARGE SCALE GENOMIC DNA]</scope>
    <source>
        <strain evidence="2 3">DSM 43911</strain>
    </source>
</reference>
<evidence type="ECO:0000259" key="1">
    <source>
        <dbReference type="Pfam" id="PF15579"/>
    </source>
</evidence>
<dbReference type="InterPro" id="IPR028969">
    <property type="entry name" value="Imm52"/>
</dbReference>
<feature type="domain" description="Immunity protein 52" evidence="1">
    <location>
        <begin position="7"/>
        <end position="214"/>
    </location>
</feature>
<gene>
    <name evidence="2" type="ORF">DFJ66_2361</name>
</gene>
<evidence type="ECO:0000313" key="2">
    <source>
        <dbReference type="EMBL" id="RKT69166.1"/>
    </source>
</evidence>
<evidence type="ECO:0000313" key="3">
    <source>
        <dbReference type="Proteomes" id="UP000272729"/>
    </source>
</evidence>
<dbReference type="Pfam" id="PF15579">
    <property type="entry name" value="Imm52"/>
    <property type="match status" value="1"/>
</dbReference>
<accession>A0A495X6J4</accession>
<name>A0A495X6J4_9PSEU</name>
<dbReference type="Proteomes" id="UP000272729">
    <property type="component" value="Unassembled WGS sequence"/>
</dbReference>
<protein>
    <recommendedName>
        <fullName evidence="1">Immunity protein 52 domain-containing protein</fullName>
    </recommendedName>
</protein>
<sequence length="237" mass="25427">MTTNEPVYLAAYWGDRADSLDSCADRLRRTCQNLAQVHDALGRWYRKGRSKAAAEPVPHDSAALRDLLVRGRNRADADGRVIEELGYSVGLWNRGNDLPVSLNVTCGHHAGVPGVLNSVVLGLPELAGSGPASALYRSDVAVGMISAVVEPWDPDWALLAPYSLRDAQARSGATWSPVVGWLTYLSPARAAEFEAPEGASVSRLGDGRLVVIGEDLGSLSLTVAMEVRRRLVADQRG</sequence>
<dbReference type="OrthoDB" id="4716688at2"/>
<proteinExistence type="predicted"/>
<dbReference type="EMBL" id="RBXR01000001">
    <property type="protein sequence ID" value="RKT69166.1"/>
    <property type="molecule type" value="Genomic_DNA"/>
</dbReference>
<dbReference type="AlphaFoldDB" id="A0A495X6J4"/>
<keyword evidence="3" id="KW-1185">Reference proteome</keyword>
<comment type="caution">
    <text evidence="2">The sequence shown here is derived from an EMBL/GenBank/DDBJ whole genome shotgun (WGS) entry which is preliminary data.</text>
</comment>
<organism evidence="2 3">
    <name type="scientific">Saccharothrix variisporea</name>
    <dbReference type="NCBI Taxonomy" id="543527"/>
    <lineage>
        <taxon>Bacteria</taxon>
        <taxon>Bacillati</taxon>
        <taxon>Actinomycetota</taxon>
        <taxon>Actinomycetes</taxon>
        <taxon>Pseudonocardiales</taxon>
        <taxon>Pseudonocardiaceae</taxon>
        <taxon>Saccharothrix</taxon>
    </lineage>
</organism>